<evidence type="ECO:0000256" key="2">
    <source>
        <dbReference type="ARBA" id="ARBA00004754"/>
    </source>
</evidence>
<feature type="region of interest" description="Disordered" evidence="7">
    <location>
        <begin position="72"/>
        <end position="93"/>
    </location>
</feature>
<dbReference type="PANTHER" id="PTHR43466:SF1">
    <property type="entry name" value="2-OXO-4-HYDROXY-4-CARBOXY-5-UREIDOIMIDAZOLINE DECARBOXYLASE-RELATED"/>
    <property type="match status" value="1"/>
</dbReference>
<organism evidence="9 10">
    <name type="scientific">Arthrobacter terricola</name>
    <dbReference type="NCBI Taxonomy" id="2547396"/>
    <lineage>
        <taxon>Bacteria</taxon>
        <taxon>Bacillati</taxon>
        <taxon>Actinomycetota</taxon>
        <taxon>Actinomycetes</taxon>
        <taxon>Micrococcales</taxon>
        <taxon>Micrococcaceae</taxon>
        <taxon>Arthrobacter</taxon>
    </lineage>
</organism>
<evidence type="ECO:0000256" key="1">
    <source>
        <dbReference type="ARBA" id="ARBA00001163"/>
    </source>
</evidence>
<evidence type="ECO:0000259" key="8">
    <source>
        <dbReference type="Pfam" id="PF09349"/>
    </source>
</evidence>
<dbReference type="RefSeq" id="WP_133203588.1">
    <property type="nucleotide sequence ID" value="NZ_SMRU01000007.1"/>
</dbReference>
<gene>
    <name evidence="9" type="primary">uraD</name>
    <name evidence="9" type="ORF">E1809_07415</name>
</gene>
<evidence type="ECO:0000256" key="6">
    <source>
        <dbReference type="ARBA" id="ARBA00023239"/>
    </source>
</evidence>
<reference evidence="9 10" key="1">
    <citation type="submission" date="2019-03" db="EMBL/GenBank/DDBJ databases">
        <title>Whole genome sequence of Arthrobacter sp JH1-1.</title>
        <authorList>
            <person name="Trinh H.N."/>
        </authorList>
    </citation>
    <scope>NUCLEOTIDE SEQUENCE [LARGE SCALE GENOMIC DNA]</scope>
    <source>
        <strain evidence="9 10">JH1-1</strain>
    </source>
</reference>
<accession>A0A4R5KQ14</accession>
<dbReference type="OrthoDB" id="5243781at2"/>
<comment type="caution">
    <text evidence="9">The sequence shown here is derived from an EMBL/GenBank/DDBJ whole genome shotgun (WGS) entry which is preliminary data.</text>
</comment>
<dbReference type="PANTHER" id="PTHR43466">
    <property type="entry name" value="2-OXO-4-HYDROXY-4-CARBOXY-5-UREIDOIMIDAZOLINE DECARBOXYLASE-RELATED"/>
    <property type="match status" value="1"/>
</dbReference>
<comment type="catalytic activity">
    <reaction evidence="1">
        <text>5-hydroxy-2-oxo-4-ureido-2,5-dihydro-1H-imidazole-5-carboxylate + H(+) = (S)-allantoin + CO2</text>
        <dbReference type="Rhea" id="RHEA:26301"/>
        <dbReference type="ChEBI" id="CHEBI:15378"/>
        <dbReference type="ChEBI" id="CHEBI:15678"/>
        <dbReference type="ChEBI" id="CHEBI:16526"/>
        <dbReference type="ChEBI" id="CHEBI:58639"/>
        <dbReference type="EC" id="4.1.1.97"/>
    </reaction>
</comment>
<dbReference type="EC" id="4.1.1.97" evidence="3"/>
<name>A0A4R5KQ14_9MICC</name>
<dbReference type="SUPFAM" id="SSF158694">
    <property type="entry name" value="UraD-Like"/>
    <property type="match status" value="1"/>
</dbReference>
<sequence>MQLDVFNSVDRADAIDVLRPCLDIQRWIENIADARPFNSVDSLLSFAGETAEPFTADEVAAAMAHHPRIGERPKAQTTEAAMSRSEQAGVDPGDDGIAAALAAGNKEYEAAFDRVFLIRAAGRTAPEILASLQERLGHTPEEEDVIVAGQLREIALLRLAGVISADAVNEGAKA</sequence>
<feature type="domain" description="Oxo-4-hydroxy-4-carboxy-5-ureidoimidazoline decarboxylase" evidence="8">
    <location>
        <begin position="7"/>
        <end position="160"/>
    </location>
</feature>
<evidence type="ECO:0000256" key="7">
    <source>
        <dbReference type="SAM" id="MobiDB-lite"/>
    </source>
</evidence>
<keyword evidence="10" id="KW-1185">Reference proteome</keyword>
<protein>
    <recommendedName>
        <fullName evidence="3">2-oxo-4-hydroxy-4-carboxy-5-ureidoimidazoline decarboxylase</fullName>
        <ecNumber evidence="3">4.1.1.97</ecNumber>
    </recommendedName>
</protein>
<dbReference type="GO" id="GO:0006144">
    <property type="term" value="P:purine nucleobase metabolic process"/>
    <property type="evidence" value="ECO:0007669"/>
    <property type="project" value="UniProtKB-KW"/>
</dbReference>
<evidence type="ECO:0000256" key="4">
    <source>
        <dbReference type="ARBA" id="ARBA00022631"/>
    </source>
</evidence>
<dbReference type="GO" id="GO:0051997">
    <property type="term" value="F:2-oxo-4-hydroxy-4-carboxy-5-ureidoimidazoline decarboxylase activity"/>
    <property type="evidence" value="ECO:0007669"/>
    <property type="project" value="UniProtKB-EC"/>
</dbReference>
<evidence type="ECO:0000256" key="3">
    <source>
        <dbReference type="ARBA" id="ARBA00012257"/>
    </source>
</evidence>
<dbReference type="NCBIfam" id="NF010372">
    <property type="entry name" value="PRK13798.1"/>
    <property type="match status" value="1"/>
</dbReference>
<dbReference type="InterPro" id="IPR018020">
    <property type="entry name" value="OHCU_decarboxylase"/>
</dbReference>
<evidence type="ECO:0000256" key="5">
    <source>
        <dbReference type="ARBA" id="ARBA00022793"/>
    </source>
</evidence>
<feature type="compositionally biased region" description="Polar residues" evidence="7">
    <location>
        <begin position="75"/>
        <end position="86"/>
    </location>
</feature>
<dbReference type="Proteomes" id="UP000295511">
    <property type="component" value="Unassembled WGS sequence"/>
</dbReference>
<dbReference type="InterPro" id="IPR017595">
    <property type="entry name" value="OHCU_decarboxylase-2"/>
</dbReference>
<evidence type="ECO:0000313" key="9">
    <source>
        <dbReference type="EMBL" id="TDF97829.1"/>
    </source>
</evidence>
<comment type="pathway">
    <text evidence="2">Purine metabolism; urate degradation; (S)-allantoin from urate: step 3/3.</text>
</comment>
<dbReference type="AlphaFoldDB" id="A0A4R5KQ14"/>
<dbReference type="NCBIfam" id="TIGR03180">
    <property type="entry name" value="UraD_2"/>
    <property type="match status" value="1"/>
</dbReference>
<keyword evidence="4" id="KW-0659">Purine metabolism</keyword>
<dbReference type="Gene3D" id="1.10.3330.10">
    <property type="entry name" value="Oxo-4-hydroxy-4-carboxy-5-ureidoimidazoline decarboxylase"/>
    <property type="match status" value="1"/>
</dbReference>
<evidence type="ECO:0000313" key="10">
    <source>
        <dbReference type="Proteomes" id="UP000295511"/>
    </source>
</evidence>
<dbReference type="GO" id="GO:0019628">
    <property type="term" value="P:urate catabolic process"/>
    <property type="evidence" value="ECO:0007669"/>
    <property type="project" value="TreeGrafter"/>
</dbReference>
<dbReference type="Pfam" id="PF09349">
    <property type="entry name" value="OHCU_decarbox"/>
    <property type="match status" value="1"/>
</dbReference>
<dbReference type="EMBL" id="SMRU01000007">
    <property type="protein sequence ID" value="TDF97829.1"/>
    <property type="molecule type" value="Genomic_DNA"/>
</dbReference>
<keyword evidence="5" id="KW-0210">Decarboxylase</keyword>
<keyword evidence="6 9" id="KW-0456">Lyase</keyword>
<proteinExistence type="predicted"/>
<dbReference type="InterPro" id="IPR036778">
    <property type="entry name" value="OHCU_decarboxylase_sf"/>
</dbReference>